<feature type="domain" description="TadE-like" evidence="2">
    <location>
        <begin position="6"/>
        <end position="48"/>
    </location>
</feature>
<evidence type="ECO:0000256" key="1">
    <source>
        <dbReference type="SAM" id="Phobius"/>
    </source>
</evidence>
<organism evidence="3 4">
    <name type="scientific">Alkalicoccus saliphilus</name>
    <dbReference type="NCBI Taxonomy" id="200989"/>
    <lineage>
        <taxon>Bacteria</taxon>
        <taxon>Bacillati</taxon>
        <taxon>Bacillota</taxon>
        <taxon>Bacilli</taxon>
        <taxon>Bacillales</taxon>
        <taxon>Bacillaceae</taxon>
        <taxon>Alkalicoccus</taxon>
    </lineage>
</organism>
<evidence type="ECO:0000313" key="3">
    <source>
        <dbReference type="EMBL" id="PTL39145.1"/>
    </source>
</evidence>
<dbReference type="AlphaFoldDB" id="A0A2T4U6Z8"/>
<keyword evidence="1" id="KW-1133">Transmembrane helix</keyword>
<feature type="transmembrane region" description="Helical" evidence="1">
    <location>
        <begin position="12"/>
        <end position="33"/>
    </location>
</feature>
<dbReference type="InterPro" id="IPR012495">
    <property type="entry name" value="TadE-like_dom"/>
</dbReference>
<gene>
    <name evidence="3" type="ORF">C6Y45_07050</name>
</gene>
<comment type="caution">
    <text evidence="3">The sequence shown here is derived from an EMBL/GenBank/DDBJ whole genome shotgun (WGS) entry which is preliminary data.</text>
</comment>
<dbReference type="Pfam" id="PF07811">
    <property type="entry name" value="TadE"/>
    <property type="match status" value="1"/>
</dbReference>
<name>A0A2T4U6Z8_9BACI</name>
<protein>
    <recommendedName>
        <fullName evidence="2">TadE-like domain-containing protein</fullName>
    </recommendedName>
</protein>
<dbReference type="OrthoDB" id="1683505at2"/>
<dbReference type="Proteomes" id="UP000240509">
    <property type="component" value="Unassembled WGS sequence"/>
</dbReference>
<reference evidence="3 4" key="1">
    <citation type="submission" date="2018-03" db="EMBL/GenBank/DDBJ databases">
        <title>Alkalicoccus saliphilus sp. nov., isolated from a mineral pool.</title>
        <authorList>
            <person name="Zhao B."/>
        </authorList>
    </citation>
    <scope>NUCLEOTIDE SEQUENCE [LARGE SCALE GENOMIC DNA]</scope>
    <source>
        <strain evidence="3 4">6AG</strain>
    </source>
</reference>
<dbReference type="EMBL" id="PZJJ01000009">
    <property type="protein sequence ID" value="PTL39145.1"/>
    <property type="molecule type" value="Genomic_DNA"/>
</dbReference>
<dbReference type="RefSeq" id="WP_107584532.1">
    <property type="nucleotide sequence ID" value="NZ_PZJJ01000009.1"/>
</dbReference>
<evidence type="ECO:0000259" key="2">
    <source>
        <dbReference type="Pfam" id="PF07811"/>
    </source>
</evidence>
<keyword evidence="1" id="KW-0812">Transmembrane</keyword>
<keyword evidence="4" id="KW-1185">Reference proteome</keyword>
<evidence type="ECO:0000313" key="4">
    <source>
        <dbReference type="Proteomes" id="UP000240509"/>
    </source>
</evidence>
<keyword evidence="1" id="KW-0472">Membrane</keyword>
<proteinExistence type="predicted"/>
<sequence length="125" mass="13337">MKSEKGQSMVEFALVVPLLIVLLFSIVDISRLFHASLTIDHAGREAARAASVQLSDTEVMSAAVDNGSSISLSSSHVQVSPMENGRTSGNKVTVTITYPVDFLTPVVGNLAGSFELQNTTVMRIE</sequence>
<accession>A0A2T4U6Z8</accession>